<name>A0A6J2UPL7_CHACN</name>
<comment type="similarity">
    <text evidence="3">Belongs to the TRM112 family.</text>
</comment>
<dbReference type="FunCoup" id="A0A6J2UPL7">
    <property type="interactions" value="1602"/>
</dbReference>
<evidence type="ECO:0000256" key="1">
    <source>
        <dbReference type="ARBA" id="ARBA00004556"/>
    </source>
</evidence>
<dbReference type="OrthoDB" id="2187549at2759"/>
<evidence type="ECO:0000256" key="4">
    <source>
        <dbReference type="ARBA" id="ARBA00019989"/>
    </source>
</evidence>
<dbReference type="RefSeq" id="XP_030622385.1">
    <property type="nucleotide sequence ID" value="XM_030766525.1"/>
</dbReference>
<keyword evidence="5" id="KW-0963">Cytoplasm</keyword>
<dbReference type="InParanoid" id="A0A6J2UPL7"/>
<keyword evidence="6" id="KW-0539">Nucleus</keyword>
<dbReference type="CTD" id="51504"/>
<reference evidence="9" key="1">
    <citation type="submission" date="2025-08" db="UniProtKB">
        <authorList>
            <consortium name="RefSeq"/>
        </authorList>
    </citation>
    <scope>IDENTIFICATION</scope>
</reference>
<dbReference type="GO" id="GO:0070476">
    <property type="term" value="P:rRNA (guanine-N7)-methylation"/>
    <property type="evidence" value="ECO:0007669"/>
    <property type="project" value="TreeGrafter"/>
</dbReference>
<evidence type="ECO:0000256" key="3">
    <source>
        <dbReference type="ARBA" id="ARBA00007980"/>
    </source>
</evidence>
<dbReference type="GO" id="GO:0046982">
    <property type="term" value="F:protein heterodimerization activity"/>
    <property type="evidence" value="ECO:0007669"/>
    <property type="project" value="InterPro"/>
</dbReference>
<dbReference type="Gene3D" id="2.20.25.10">
    <property type="match status" value="1"/>
</dbReference>
<dbReference type="PANTHER" id="PTHR12773:SF0">
    <property type="entry name" value="MULTIFUNCTIONAL METHYLTRANSFERASE SUBUNIT TRM112-LIKE PROTEIN"/>
    <property type="match status" value="1"/>
</dbReference>
<dbReference type="CDD" id="cd21089">
    <property type="entry name" value="Trm112-like"/>
    <property type="match status" value="1"/>
</dbReference>
<sequence length="126" mass="14292">MKLLTHNILTSHVKGVTKGYPLLIKATEVRVNEVEFNPQFVSRMIPKLEWSALVQAAEGLLQLGHLQDLPSSLIQDYENNEEFLRKVHRVLLEVEVIEGCLQCPESGREFPISRGVPNMLLNEDDS</sequence>
<dbReference type="SUPFAM" id="SSF158997">
    <property type="entry name" value="Trm112p-like"/>
    <property type="match status" value="1"/>
</dbReference>
<evidence type="ECO:0000256" key="5">
    <source>
        <dbReference type="ARBA" id="ARBA00022490"/>
    </source>
</evidence>
<dbReference type="GO" id="GO:0048471">
    <property type="term" value="C:perinuclear region of cytoplasm"/>
    <property type="evidence" value="ECO:0007669"/>
    <property type="project" value="UniProtKB-SubCell"/>
</dbReference>
<keyword evidence="8" id="KW-1185">Reference proteome</keyword>
<dbReference type="GO" id="GO:0005654">
    <property type="term" value="C:nucleoplasm"/>
    <property type="evidence" value="ECO:0007669"/>
    <property type="project" value="UniProtKB-SubCell"/>
</dbReference>
<evidence type="ECO:0000313" key="8">
    <source>
        <dbReference type="Proteomes" id="UP000504632"/>
    </source>
</evidence>
<dbReference type="AlphaFoldDB" id="A0A6J2UPL7"/>
<organism evidence="8 9">
    <name type="scientific">Chanos chanos</name>
    <name type="common">Milkfish</name>
    <name type="synonym">Mugil chanos</name>
    <dbReference type="NCBI Taxonomy" id="29144"/>
    <lineage>
        <taxon>Eukaryota</taxon>
        <taxon>Metazoa</taxon>
        <taxon>Chordata</taxon>
        <taxon>Craniata</taxon>
        <taxon>Vertebrata</taxon>
        <taxon>Euteleostomi</taxon>
        <taxon>Actinopterygii</taxon>
        <taxon>Neopterygii</taxon>
        <taxon>Teleostei</taxon>
        <taxon>Ostariophysi</taxon>
        <taxon>Gonorynchiformes</taxon>
        <taxon>Chanidae</taxon>
        <taxon>Chanos</taxon>
    </lineage>
</organism>
<evidence type="ECO:0000256" key="2">
    <source>
        <dbReference type="ARBA" id="ARBA00004642"/>
    </source>
</evidence>
<dbReference type="GeneID" id="115805831"/>
<dbReference type="GO" id="GO:0030488">
    <property type="term" value="P:tRNA methylation"/>
    <property type="evidence" value="ECO:0007669"/>
    <property type="project" value="TreeGrafter"/>
</dbReference>
<evidence type="ECO:0000256" key="6">
    <source>
        <dbReference type="ARBA" id="ARBA00023242"/>
    </source>
</evidence>
<dbReference type="InterPro" id="IPR039127">
    <property type="entry name" value="Trm112"/>
</dbReference>
<gene>
    <name evidence="9" type="primary">trmt112</name>
</gene>
<evidence type="ECO:0000313" key="9">
    <source>
        <dbReference type="RefSeq" id="XP_030622385.1"/>
    </source>
</evidence>
<evidence type="ECO:0000256" key="7">
    <source>
        <dbReference type="ARBA" id="ARBA00030516"/>
    </source>
</evidence>
<dbReference type="PANTHER" id="PTHR12773">
    <property type="entry name" value="UPF0315 PROTEIN-RELATED"/>
    <property type="match status" value="1"/>
</dbReference>
<comment type="subcellular location">
    <subcellularLocation>
        <location evidence="1">Cytoplasm</location>
        <location evidence="1">Perinuclear region</location>
    </subcellularLocation>
    <subcellularLocation>
        <location evidence="2">Nucleus</location>
        <location evidence="2">Nucleoplasm</location>
    </subcellularLocation>
</comment>
<accession>A0A6J2UPL7</accession>
<dbReference type="FunFam" id="2.20.25.10:FF:000015">
    <property type="entry name" value="Multifunctional methyltransferase subunit TRM112-like protein"/>
    <property type="match status" value="1"/>
</dbReference>
<dbReference type="Pfam" id="PF03966">
    <property type="entry name" value="Trm112p"/>
    <property type="match status" value="1"/>
</dbReference>
<protein>
    <recommendedName>
        <fullName evidence="4">Multifunctional methyltransferase subunit TRM112-like protein</fullName>
    </recommendedName>
    <alternativeName>
        <fullName evidence="7">tRNA methyltransferase 112 homolog</fullName>
    </alternativeName>
</protein>
<dbReference type="Proteomes" id="UP000504632">
    <property type="component" value="Chromosome 2"/>
</dbReference>
<dbReference type="InterPro" id="IPR005651">
    <property type="entry name" value="Trm112-like"/>
</dbReference>
<proteinExistence type="inferred from homology"/>